<reference evidence="4 5" key="1">
    <citation type="submission" date="2021-01" db="EMBL/GenBank/DDBJ databases">
        <title>Whole genome shotgun sequence of Catellatospora coxensis NBRC 107359.</title>
        <authorList>
            <person name="Komaki H."/>
            <person name="Tamura T."/>
        </authorList>
    </citation>
    <scope>NUCLEOTIDE SEQUENCE [LARGE SCALE GENOMIC DNA]</scope>
    <source>
        <strain evidence="4 5">NBRC 107359</strain>
    </source>
</reference>
<dbReference type="Pfam" id="PF00266">
    <property type="entry name" value="Aminotran_5"/>
    <property type="match status" value="1"/>
</dbReference>
<feature type="domain" description="Aminotransferase class V" evidence="3">
    <location>
        <begin position="115"/>
        <end position="408"/>
    </location>
</feature>
<dbReference type="Proteomes" id="UP000630887">
    <property type="component" value="Unassembled WGS sequence"/>
</dbReference>
<accession>A0A8J3KUH5</accession>
<keyword evidence="4" id="KW-0808">Transferase</keyword>
<dbReference type="Gene3D" id="3.40.640.10">
    <property type="entry name" value="Type I PLP-dependent aspartate aminotransferase-like (Major domain)"/>
    <property type="match status" value="1"/>
</dbReference>
<organism evidence="4 5">
    <name type="scientific">Catellatospora coxensis</name>
    <dbReference type="NCBI Taxonomy" id="310354"/>
    <lineage>
        <taxon>Bacteria</taxon>
        <taxon>Bacillati</taxon>
        <taxon>Actinomycetota</taxon>
        <taxon>Actinomycetes</taxon>
        <taxon>Micromonosporales</taxon>
        <taxon>Micromonosporaceae</taxon>
        <taxon>Catellatospora</taxon>
    </lineage>
</organism>
<keyword evidence="2" id="KW-0663">Pyridoxal phosphate</keyword>
<evidence type="ECO:0000256" key="2">
    <source>
        <dbReference type="ARBA" id="ARBA00022898"/>
    </source>
</evidence>
<dbReference type="InterPro" id="IPR015421">
    <property type="entry name" value="PyrdxlP-dep_Trfase_major"/>
</dbReference>
<dbReference type="SUPFAM" id="SSF53383">
    <property type="entry name" value="PLP-dependent transferases"/>
    <property type="match status" value="1"/>
</dbReference>
<dbReference type="InterPro" id="IPR015424">
    <property type="entry name" value="PyrdxlP-dep_Trfase"/>
</dbReference>
<dbReference type="AlphaFoldDB" id="A0A8J3KUH5"/>
<evidence type="ECO:0000313" key="5">
    <source>
        <dbReference type="Proteomes" id="UP000630887"/>
    </source>
</evidence>
<dbReference type="PANTHER" id="PTHR43586:SF8">
    <property type="entry name" value="CYSTEINE DESULFURASE 1, CHLOROPLASTIC"/>
    <property type="match status" value="1"/>
</dbReference>
<evidence type="ECO:0000259" key="3">
    <source>
        <dbReference type="Pfam" id="PF00266"/>
    </source>
</evidence>
<keyword evidence="4" id="KW-0032">Aminotransferase</keyword>
<name>A0A8J3KUH5_9ACTN</name>
<dbReference type="InterPro" id="IPR000192">
    <property type="entry name" value="Aminotrans_V_dom"/>
</dbReference>
<dbReference type="InterPro" id="IPR006311">
    <property type="entry name" value="TAT_signal"/>
</dbReference>
<protein>
    <submittedName>
        <fullName evidence="4">Class V aminotransferase</fullName>
    </submittedName>
</protein>
<dbReference type="Gene3D" id="3.90.1150.10">
    <property type="entry name" value="Aspartate Aminotransferase, domain 1"/>
    <property type="match status" value="1"/>
</dbReference>
<keyword evidence="5" id="KW-1185">Reference proteome</keyword>
<evidence type="ECO:0000256" key="1">
    <source>
        <dbReference type="ARBA" id="ARBA00001933"/>
    </source>
</evidence>
<dbReference type="PROSITE" id="PS51318">
    <property type="entry name" value="TAT"/>
    <property type="match status" value="1"/>
</dbReference>
<evidence type="ECO:0000313" key="4">
    <source>
        <dbReference type="EMBL" id="GIG09312.1"/>
    </source>
</evidence>
<proteinExistence type="predicted"/>
<dbReference type="EMBL" id="BONI01000062">
    <property type="protein sequence ID" value="GIG09312.1"/>
    <property type="molecule type" value="Genomic_DNA"/>
</dbReference>
<sequence length="441" mass="47177">MAMGELSVSRRGLLGGLTATAALGALSACDGDTVVENPPPVYAPLDPNSWDSVRRQFLLDTAKAQFAAFVFASPPTDVRTAISRHREGLDRDTVGYLHSQEENARQRLHLAAGKYLGGSGDHVYFTDSTTMGLGLLYGGIALRPGDEVLTTEHDFYSTHESLRLRAARDGVTVRRVRLFAEPATASADQIAQAVAKSLTPATRIVAVTWVHSSTGLRMPIRAIADVLAAHNRDLPPEKRALLCVDGVHGFGAVDAGPAELGCDFLVSGCHKWLFGPRGTGMVWGRPEAWARFRPAIPTFEQAGFAHWLGFDPALPAPSASPGGYHNFEHLWALEQAFDFHAALTRARVAARTTELATRLKEGLAAIDGVELITPKAAELSAGLVCCELKSMSPAAAVSVLAAKDIITSTTPYNPSYLRFGTSIVTNEADVDRALAAVREIS</sequence>
<comment type="caution">
    <text evidence="4">The sequence shown here is derived from an EMBL/GenBank/DDBJ whole genome shotgun (WGS) entry which is preliminary data.</text>
</comment>
<gene>
    <name evidence="4" type="ORF">Cco03nite_60120</name>
</gene>
<dbReference type="PANTHER" id="PTHR43586">
    <property type="entry name" value="CYSTEINE DESULFURASE"/>
    <property type="match status" value="1"/>
</dbReference>
<dbReference type="InterPro" id="IPR015422">
    <property type="entry name" value="PyrdxlP-dep_Trfase_small"/>
</dbReference>
<dbReference type="GO" id="GO:0008483">
    <property type="term" value="F:transaminase activity"/>
    <property type="evidence" value="ECO:0007669"/>
    <property type="project" value="UniProtKB-KW"/>
</dbReference>
<comment type="cofactor">
    <cofactor evidence="1">
        <name>pyridoxal 5'-phosphate</name>
        <dbReference type="ChEBI" id="CHEBI:597326"/>
    </cofactor>
</comment>